<evidence type="ECO:0000256" key="5">
    <source>
        <dbReference type="ARBA" id="ARBA00022840"/>
    </source>
</evidence>
<accession>A0A1I0XJH9</accession>
<proteinExistence type="inferred from homology"/>
<reference evidence="9 10" key="1">
    <citation type="submission" date="2016-10" db="EMBL/GenBank/DDBJ databases">
        <authorList>
            <person name="de Groot N.N."/>
        </authorList>
    </citation>
    <scope>NUCLEOTIDE SEQUENCE [LARGE SCALE GENOMIC DNA]</scope>
    <source>
        <strain evidence="9 10">DSM 12271</strain>
    </source>
</reference>
<protein>
    <submittedName>
        <fullName evidence="9">Superfamily I DNA and/or RNA helicase</fullName>
    </submittedName>
</protein>
<dbReference type="Pfam" id="PF13087">
    <property type="entry name" value="AAA_12"/>
    <property type="match status" value="1"/>
</dbReference>
<evidence type="ECO:0000259" key="7">
    <source>
        <dbReference type="Pfam" id="PF13087"/>
    </source>
</evidence>
<dbReference type="InterPro" id="IPR047187">
    <property type="entry name" value="SF1_C_Upf1"/>
</dbReference>
<dbReference type="EMBL" id="FOKI01000008">
    <property type="protein sequence ID" value="SFB00480.1"/>
    <property type="molecule type" value="Genomic_DNA"/>
</dbReference>
<keyword evidence="3" id="KW-0378">Hydrolase</keyword>
<dbReference type="PANTHER" id="PTHR43788">
    <property type="entry name" value="DNA2/NAM7 HELICASE FAMILY MEMBER"/>
    <property type="match status" value="1"/>
</dbReference>
<sequence>MQESIKIKNIFQYMLALKKLNEKTIYNIKDYNGKGENIIFLNKYPKFNKGIVINKNKEDDQWIEVYKSVLDDFPTIDPTLSEYLKLDLENPLNKPEITNEGKKQKHIIELYKDLELAWDSFGKNNFKKQLSNELYSKLFDVYQLFKASGEEYEILFSDVLLAINIDESQILHPMITNKMELIFDGVLNKFTLLPSEEFSRIEYDYLDNIYVEGFQRLLDFKKSKENEVFQSVDCKDEETYKVLGEILSIINPMENVENIKILNDDILNVDISKEPKIYNIPIILVRKKGTKTQIEDLKDIINYIDDNKDIPDVITNLVASTNKNIIKVNDKWTSVGKDLLFPLPANEDQRDIARRLSSNSGIVVQGPPGTGKSHTIVNLICHLLAHGKRVLVTSQTEKALSVLRDKIPGEIRDLCISLLGSDRDALKDLDNSIRIITDNLSINKNTLKKEIDEVRFKLDKSRKTQQEIIEKLKDNEERNNSPIMEKGKEYSKLDIAKWLKENEDSLGYIKDKVSPYEIQPISEDEFEEIVEILKENSLIDLLRAKDIVEIKEKMPDLDELKTVLKEYKSLSEKYKELRKSTEDLTYDNNTDLDNILSNLLIYEKSLLEIQDLGYDKFFKEHNSTPIVEELTRQFVNKVSPMIKEIKMLSKDLQFAEMQIPNGNIAEIKADFERVYEEMSSKGKLGMIFKLKNSKVKYIIENCKINGQVLNNESQWKLSKKYIDKISKENELLLVWNNFSKEFKLKKFEDASILNIGAMGDALDKINKINKFKAITLAALIRNTPFKLDDYDLYNLSDIKKLKHKVNDLIELRNYEELKKYLNKIKEKLHGNKITSNIHEIINEIDIKKLENLYKEIDKLISINLISKKFNNTIYRLKKTLPNLAKDMVENKDLSKYTSFTNAFKWIRWNNLLNDLSDENKANYENKLKNQKELESTLILELVSKQTWFNQISRINDENKRSLYAWMEAIKKIGKGTSKYANYYKKIAQKEMDKCKNSIPVWIMPINKVIENIKVNKEAFDVIIFDESSQSDIFALQVLFRGEKAVIVGDDKQISPTQIGIEKTEVIRLINEYLKYVPNKEWFDLDTSFYNTALRVFPDKLMLKEHFRCVPEIIEFNNEFSYNNEIIPLRYPTPRERFEHPVVCVHVEDGERHKTKKENIKEAKAIVNTIVKCCKDPKYDNMTMGVISLLGKEQGQLIEKLLKNELGEEEIVKRKIICGDAYSFQGDERDVIFLTMVVANNARFASLTKDDDKKRFNVAVSRARNQAWLFYSVDLDDLNPACVRHNLLSYFLNPKEEIKEDEVKIFEDSFEEEIYNKIVEKGYIVNTKVKAGKHIIDLVVEGKNNRLAIDCESKTWKGIEKWQEDMERINQLERVGWEFVKIRGFQFYRNPDEAMKDVWEKLNKLKIEHNN</sequence>
<evidence type="ECO:0000256" key="1">
    <source>
        <dbReference type="ARBA" id="ARBA00007913"/>
    </source>
</evidence>
<dbReference type="Pfam" id="PF13086">
    <property type="entry name" value="AAA_11"/>
    <property type="match status" value="1"/>
</dbReference>
<evidence type="ECO:0000256" key="3">
    <source>
        <dbReference type="ARBA" id="ARBA00022801"/>
    </source>
</evidence>
<organism evidence="9 10">
    <name type="scientific">Clostridium frigidicarnis</name>
    <dbReference type="NCBI Taxonomy" id="84698"/>
    <lineage>
        <taxon>Bacteria</taxon>
        <taxon>Bacillati</taxon>
        <taxon>Bacillota</taxon>
        <taxon>Clostridia</taxon>
        <taxon>Eubacteriales</taxon>
        <taxon>Clostridiaceae</taxon>
        <taxon>Clostridium</taxon>
    </lineage>
</organism>
<keyword evidence="4 9" id="KW-0347">Helicase</keyword>
<dbReference type="STRING" id="84698.SAMN04488528_1008131"/>
<dbReference type="InterPro" id="IPR027417">
    <property type="entry name" value="P-loop_NTPase"/>
</dbReference>
<dbReference type="GO" id="GO:0005524">
    <property type="term" value="F:ATP binding"/>
    <property type="evidence" value="ECO:0007669"/>
    <property type="project" value="UniProtKB-KW"/>
</dbReference>
<dbReference type="InterPro" id="IPR041677">
    <property type="entry name" value="DNA2/NAM7_AAA_11"/>
</dbReference>
<dbReference type="GO" id="GO:0043139">
    <property type="term" value="F:5'-3' DNA helicase activity"/>
    <property type="evidence" value="ECO:0007669"/>
    <property type="project" value="TreeGrafter"/>
</dbReference>
<dbReference type="GO" id="GO:0016787">
    <property type="term" value="F:hydrolase activity"/>
    <property type="evidence" value="ECO:0007669"/>
    <property type="project" value="UniProtKB-KW"/>
</dbReference>
<evidence type="ECO:0000313" key="9">
    <source>
        <dbReference type="EMBL" id="SFB00480.1"/>
    </source>
</evidence>
<feature type="domain" description="DNA2/NAM7 helicase-like C-terminal" evidence="7">
    <location>
        <begin position="1098"/>
        <end position="1268"/>
    </location>
</feature>
<dbReference type="PANTHER" id="PTHR43788:SF8">
    <property type="entry name" value="DNA-BINDING PROTEIN SMUBP-2"/>
    <property type="match status" value="1"/>
</dbReference>
<keyword evidence="5" id="KW-0067">ATP-binding</keyword>
<dbReference type="InterPro" id="IPR049468">
    <property type="entry name" value="Restrct_endonuc-II-like_dom"/>
</dbReference>
<evidence type="ECO:0000256" key="2">
    <source>
        <dbReference type="ARBA" id="ARBA00022741"/>
    </source>
</evidence>
<dbReference type="SUPFAM" id="SSF52540">
    <property type="entry name" value="P-loop containing nucleoside triphosphate hydrolases"/>
    <property type="match status" value="2"/>
</dbReference>
<evidence type="ECO:0000256" key="4">
    <source>
        <dbReference type="ARBA" id="ARBA00022806"/>
    </source>
</evidence>
<dbReference type="InterPro" id="IPR041679">
    <property type="entry name" value="DNA2/NAM7-like_C"/>
</dbReference>
<dbReference type="Pfam" id="PF18741">
    <property type="entry name" value="MTES_1575"/>
    <property type="match status" value="1"/>
</dbReference>
<dbReference type="InterPro" id="IPR050534">
    <property type="entry name" value="Coronavir_polyprotein_1ab"/>
</dbReference>
<name>A0A1I0XJH9_9CLOT</name>
<feature type="domain" description="DNA2/NAM7 helicase helicase" evidence="6">
    <location>
        <begin position="346"/>
        <end position="581"/>
    </location>
</feature>
<feature type="domain" description="Restriction endonuclease type II-like" evidence="8">
    <location>
        <begin position="1309"/>
        <end position="1401"/>
    </location>
</feature>
<comment type="similarity">
    <text evidence="1">Belongs to the DNA2/NAM7 helicase family.</text>
</comment>
<evidence type="ECO:0000259" key="8">
    <source>
        <dbReference type="Pfam" id="PF18741"/>
    </source>
</evidence>
<dbReference type="Proteomes" id="UP000198619">
    <property type="component" value="Unassembled WGS sequence"/>
</dbReference>
<evidence type="ECO:0000313" key="10">
    <source>
        <dbReference type="Proteomes" id="UP000198619"/>
    </source>
</evidence>
<dbReference type="Gene3D" id="3.40.50.300">
    <property type="entry name" value="P-loop containing nucleotide triphosphate hydrolases"/>
    <property type="match status" value="3"/>
</dbReference>
<evidence type="ECO:0000259" key="6">
    <source>
        <dbReference type="Pfam" id="PF13086"/>
    </source>
</evidence>
<keyword evidence="10" id="KW-1185">Reference proteome</keyword>
<dbReference type="OrthoDB" id="9757917at2"/>
<dbReference type="CDD" id="cd18808">
    <property type="entry name" value="SF1_C_Upf1"/>
    <property type="match status" value="1"/>
</dbReference>
<keyword evidence="2" id="KW-0547">Nucleotide-binding</keyword>
<gene>
    <name evidence="9" type="ORF">SAMN04488528_1008131</name>
</gene>
<dbReference type="RefSeq" id="WP_090040091.1">
    <property type="nucleotide sequence ID" value="NZ_FOKI01000008.1"/>
</dbReference>